<name>A0A5K1JSH7_9APHY</name>
<dbReference type="AlphaFoldDB" id="A0A5K1JSH7"/>
<dbReference type="InterPro" id="IPR036389">
    <property type="entry name" value="RNase_III_sf"/>
</dbReference>
<dbReference type="GO" id="GO:0004525">
    <property type="term" value="F:ribonuclease III activity"/>
    <property type="evidence" value="ECO:0007669"/>
    <property type="project" value="InterPro"/>
</dbReference>
<dbReference type="EC" id="3.1.-.-" evidence="1"/>
<dbReference type="EMBL" id="LR724247">
    <property type="protein sequence ID" value="VWO94811.1"/>
    <property type="molecule type" value="Genomic_DNA"/>
</dbReference>
<dbReference type="GO" id="GO:0006396">
    <property type="term" value="P:RNA processing"/>
    <property type="evidence" value="ECO:0007669"/>
    <property type="project" value="InterPro"/>
</dbReference>
<evidence type="ECO:0000313" key="1">
    <source>
        <dbReference type="EMBL" id="VWO94811.1"/>
    </source>
</evidence>
<reference evidence="1" key="1">
    <citation type="submission" date="2019-10" db="EMBL/GenBank/DDBJ databases">
        <authorList>
            <person name="Nor Muhammad N."/>
        </authorList>
    </citation>
    <scope>NUCLEOTIDE SEQUENCE</scope>
</reference>
<sequence length="139" mass="15573">MAANIPPAPQLSGNSTLEVFAHHSSSPQRRLQVVGASQLKLAYTTALVQKRPNLTGDHLTQYIDMNYSDFKAYWVTTYGWRTMMWAVPNGVDLNDPGETSTIFETYAGAVLEDARQPGERRSDPSILHGWIRELVFIYG</sequence>
<keyword evidence="1" id="KW-0378">Hydrolase</keyword>
<proteinExistence type="predicted"/>
<gene>
    <name evidence="1" type="primary">D0CG26</name>
</gene>
<protein>
    <submittedName>
        <fullName evidence="1">Phospholipase D domain protein (EC)</fullName>
        <ecNumber evidence="1">3.1.-.-</ecNumber>
    </submittedName>
</protein>
<organism evidence="1">
    <name type="scientific">Ganoderma boninense</name>
    <dbReference type="NCBI Taxonomy" id="34458"/>
    <lineage>
        <taxon>Eukaryota</taxon>
        <taxon>Fungi</taxon>
        <taxon>Dikarya</taxon>
        <taxon>Basidiomycota</taxon>
        <taxon>Agaricomycotina</taxon>
        <taxon>Agaricomycetes</taxon>
        <taxon>Polyporales</taxon>
        <taxon>Polyporaceae</taxon>
        <taxon>Ganoderma</taxon>
    </lineage>
</organism>
<accession>A0A5K1JSH7</accession>
<dbReference type="SUPFAM" id="SSF69065">
    <property type="entry name" value="RNase III domain-like"/>
    <property type="match status" value="1"/>
</dbReference>